<sequence length="58" mass="5975">MIVLITLLMLKSLLAAMRRLATVNPALAGLTADIVLGASGVLVCSLHCPETGIPFIAT</sequence>
<dbReference type="InterPro" id="IPR009495">
    <property type="entry name" value="NrsF"/>
</dbReference>
<dbReference type="EMBL" id="VZPE01000009">
    <property type="protein sequence ID" value="KAB0568282.1"/>
    <property type="molecule type" value="Genomic_DNA"/>
</dbReference>
<reference evidence="1" key="1">
    <citation type="submission" date="2019-09" db="EMBL/GenBank/DDBJ databases">
        <title>Draft genome sequences of 48 bacterial type strains from the CCUG.</title>
        <authorList>
            <person name="Tunovic T."/>
            <person name="Pineiro-Iglesias B."/>
            <person name="Unosson C."/>
            <person name="Inganas E."/>
            <person name="Ohlen M."/>
            <person name="Cardew S."/>
            <person name="Jensie-Markopoulos S."/>
            <person name="Salva-Serra F."/>
            <person name="Jaen-Luchoro D."/>
            <person name="Karlsson R."/>
            <person name="Svensson-Stadler L."/>
            <person name="Chun J."/>
            <person name="Moore E."/>
        </authorList>
    </citation>
    <scope>NUCLEOTIDE SEQUENCE</scope>
    <source>
        <strain evidence="1">CCUG 50899</strain>
    </source>
</reference>
<comment type="caution">
    <text evidence="1">The sequence shown here is derived from an EMBL/GenBank/DDBJ whole genome shotgun (WGS) entry which is preliminary data.</text>
</comment>
<name>A0A643EVH7_9HYPH</name>
<evidence type="ECO:0000313" key="1">
    <source>
        <dbReference type="EMBL" id="KAB0568282.1"/>
    </source>
</evidence>
<dbReference type="Pfam" id="PF06532">
    <property type="entry name" value="NrsF"/>
    <property type="match status" value="1"/>
</dbReference>
<accession>A0A643EVH7</accession>
<proteinExistence type="predicted"/>
<protein>
    <submittedName>
        <fullName evidence="1">DUF1109 family protein</fullName>
    </submittedName>
</protein>
<gene>
    <name evidence="1" type="ORF">F7Q93_19470</name>
</gene>
<dbReference type="AlphaFoldDB" id="A0A643EVH7"/>
<organism evidence="1">
    <name type="scientific">Brucella pituitosa</name>
    <dbReference type="NCBI Taxonomy" id="571256"/>
    <lineage>
        <taxon>Bacteria</taxon>
        <taxon>Pseudomonadati</taxon>
        <taxon>Pseudomonadota</taxon>
        <taxon>Alphaproteobacteria</taxon>
        <taxon>Hyphomicrobiales</taxon>
        <taxon>Brucellaceae</taxon>
        <taxon>Brucella/Ochrobactrum group</taxon>
        <taxon>Brucella</taxon>
    </lineage>
</organism>